<keyword evidence="2" id="KW-1133">Transmembrane helix</keyword>
<dbReference type="InterPro" id="IPR021840">
    <property type="entry name" value="DUF3433"/>
</dbReference>
<comment type="caution">
    <text evidence="3">The sequence shown here is derived from an EMBL/GenBank/DDBJ whole genome shotgun (WGS) entry which is preliminary data.</text>
</comment>
<feature type="transmembrane region" description="Helical" evidence="2">
    <location>
        <begin position="873"/>
        <end position="892"/>
    </location>
</feature>
<feature type="transmembrane region" description="Helical" evidence="2">
    <location>
        <begin position="595"/>
        <end position="616"/>
    </location>
</feature>
<evidence type="ECO:0000313" key="4">
    <source>
        <dbReference type="Proteomes" id="UP001174936"/>
    </source>
</evidence>
<dbReference type="AlphaFoldDB" id="A0AA40CN34"/>
<feature type="transmembrane region" description="Helical" evidence="2">
    <location>
        <begin position="770"/>
        <end position="789"/>
    </location>
</feature>
<feature type="region of interest" description="Disordered" evidence="1">
    <location>
        <begin position="133"/>
        <end position="191"/>
    </location>
</feature>
<sequence>MAPRQPQQAHDTIARAAERLPPNLRNVTLPPRVRSPKAVPAPRGYYKPAALRWPFLAGQLALLAAALSVLVLLQQSMPDSDHSAVVDGRPLARSVAIARHAEIYHDLALRNIVHFKRQTNTTDTSAEPTTQLAAAAAATTEPPINTPPPTSASTVTATTSSTSKRNRAGGLKGAGNNPNGQGSLQKTPEPTTAIDTVDYDKATHTEDVNQPSSNHAQSKQTTITEAVAPLTADPLIEPDQSFNIKVVTTASVSTTTIPASPVLKPVISITGGTTTIVVITTSITPPPRTSTNSAGSTVVFSQSPVQTVQTFTGVVGAQTVQGVVTDDGLTPETSTITAVMSGSSVTLLSVYTPGRPITETLVSVVGGTVLTITPSPTTFVSNLGGGILTTITSAASPYITTMGGTTTTMTQTRTPGRIVTTDMTTVVNGTSTTMKTIVTITPTPTTRTAPPAGTGGSGTNSTRVRVLPGFTPAQYFAVTYLPTFIAACLAVPFGIINTNAKLMQPFHNLATRPNGGLGSDTLNLDFGGFLGVATSFTQAFQHGEPIPLLTDLGAWLSSLLAPLAAEAIGFKVHGICTHLNIAGCGITPGVSPAPATALLVLLVALMMLLVGLTLLLRRWETGVHADPWGLAAVASLSLSASLRPRFGGGELSDEDLKQKLGEERFQLAIFDTEAESRGLWNDWEPCYEYGIVPVADTDAPHTPWRGNSTIAAASKSKSRPRHIPFLALTYASRIIFTAALLGLMALLAYYHQPLGNTAFELFMDSQGFGVRFLFALLGTAIAIFWRSFFQGIATIRTFARMAQKPQPAAQSMLRSPATNSVSGMVLAFQHSDFLLFSASIMAGAAELLLPALLANVPFALTSTYDGHVGSTAGSLAILGSMVAVLVVTLIFSRWPHLPVDPRTLAGSIYYVSRSARLRADLCGRRLALQSGASRDAEVEGLGRWYGYGPLRKQGEVDESRMAVEVKEDHGYNSCHV</sequence>
<proteinExistence type="predicted"/>
<evidence type="ECO:0000256" key="2">
    <source>
        <dbReference type="SAM" id="Phobius"/>
    </source>
</evidence>
<feature type="transmembrane region" description="Helical" evidence="2">
    <location>
        <begin position="53"/>
        <end position="73"/>
    </location>
</feature>
<feature type="compositionally biased region" description="Low complexity" evidence="1">
    <location>
        <begin position="151"/>
        <end position="163"/>
    </location>
</feature>
<dbReference type="PANTHER" id="PTHR37544">
    <property type="entry name" value="SPRAY-RELATED"/>
    <property type="match status" value="1"/>
</dbReference>
<dbReference type="Pfam" id="PF11915">
    <property type="entry name" value="DUF3433"/>
    <property type="match status" value="2"/>
</dbReference>
<keyword evidence="2" id="KW-0812">Transmembrane</keyword>
<dbReference type="Proteomes" id="UP001174936">
    <property type="component" value="Unassembled WGS sequence"/>
</dbReference>
<feature type="compositionally biased region" description="Low complexity" evidence="1">
    <location>
        <begin position="133"/>
        <end position="143"/>
    </location>
</feature>
<reference evidence="3" key="1">
    <citation type="submission" date="2023-06" db="EMBL/GenBank/DDBJ databases">
        <title>Genome-scale phylogeny and comparative genomics of the fungal order Sordariales.</title>
        <authorList>
            <consortium name="Lawrence Berkeley National Laboratory"/>
            <person name="Hensen N."/>
            <person name="Bonometti L."/>
            <person name="Westerberg I."/>
            <person name="Brannstrom I.O."/>
            <person name="Guillou S."/>
            <person name="Cros-Aarteil S."/>
            <person name="Calhoun S."/>
            <person name="Haridas S."/>
            <person name="Kuo A."/>
            <person name="Mondo S."/>
            <person name="Pangilinan J."/>
            <person name="Riley R."/>
            <person name="Labutti K."/>
            <person name="Andreopoulos B."/>
            <person name="Lipzen A."/>
            <person name="Chen C."/>
            <person name="Yanf M."/>
            <person name="Daum C."/>
            <person name="Ng V."/>
            <person name="Clum A."/>
            <person name="Steindorff A."/>
            <person name="Ohm R."/>
            <person name="Martin F."/>
            <person name="Silar P."/>
            <person name="Natvig D."/>
            <person name="Lalanne C."/>
            <person name="Gautier V."/>
            <person name="Ament-Velasquez S.L."/>
            <person name="Kruys A."/>
            <person name="Hutchinson M.I."/>
            <person name="Powell A.J."/>
            <person name="Barry K."/>
            <person name="Miller A.N."/>
            <person name="Grigoriev I.V."/>
            <person name="Debuchy R."/>
            <person name="Gladieux P."/>
            <person name="Thoren M.H."/>
            <person name="Johannesson H."/>
        </authorList>
    </citation>
    <scope>NUCLEOTIDE SEQUENCE</scope>
    <source>
        <strain evidence="3">SMH2532-1</strain>
    </source>
</reference>
<organism evidence="3 4">
    <name type="scientific">Cercophora newfieldiana</name>
    <dbReference type="NCBI Taxonomy" id="92897"/>
    <lineage>
        <taxon>Eukaryota</taxon>
        <taxon>Fungi</taxon>
        <taxon>Dikarya</taxon>
        <taxon>Ascomycota</taxon>
        <taxon>Pezizomycotina</taxon>
        <taxon>Sordariomycetes</taxon>
        <taxon>Sordariomycetidae</taxon>
        <taxon>Sordariales</taxon>
        <taxon>Lasiosphaeriaceae</taxon>
        <taxon>Cercophora</taxon>
    </lineage>
</organism>
<feature type="transmembrane region" description="Helical" evidence="2">
    <location>
        <begin position="725"/>
        <end position="750"/>
    </location>
</feature>
<feature type="transmembrane region" description="Helical" evidence="2">
    <location>
        <begin position="833"/>
        <end position="853"/>
    </location>
</feature>
<evidence type="ECO:0000313" key="3">
    <source>
        <dbReference type="EMBL" id="KAK0644615.1"/>
    </source>
</evidence>
<evidence type="ECO:0000256" key="1">
    <source>
        <dbReference type="SAM" id="MobiDB-lite"/>
    </source>
</evidence>
<keyword evidence="4" id="KW-1185">Reference proteome</keyword>
<keyword evidence="2" id="KW-0472">Membrane</keyword>
<gene>
    <name evidence="3" type="ORF">B0T16DRAFT_417988</name>
</gene>
<protein>
    <submittedName>
        <fullName evidence="3">Uncharacterized protein</fullName>
    </submittedName>
</protein>
<feature type="transmembrane region" description="Helical" evidence="2">
    <location>
        <begin position="475"/>
        <end position="496"/>
    </location>
</feature>
<name>A0AA40CN34_9PEZI</name>
<feature type="compositionally biased region" description="Polar residues" evidence="1">
    <location>
        <begin position="176"/>
        <end position="191"/>
    </location>
</feature>
<accession>A0AA40CN34</accession>
<dbReference type="PANTHER" id="PTHR37544:SF3">
    <property type="entry name" value="SPRAY"/>
    <property type="match status" value="1"/>
</dbReference>
<dbReference type="EMBL" id="JAULSV010000005">
    <property type="protein sequence ID" value="KAK0644615.1"/>
    <property type="molecule type" value="Genomic_DNA"/>
</dbReference>